<gene>
    <name evidence="2" type="ORF">SPI_02237</name>
</gene>
<evidence type="ECO:0000256" key="1">
    <source>
        <dbReference type="SAM" id="MobiDB-lite"/>
    </source>
</evidence>
<reference evidence="2 3" key="1">
    <citation type="journal article" date="2016" name="Genome Biol. Evol.">
        <title>Divergent and convergent evolution of fungal pathogenicity.</title>
        <authorList>
            <person name="Shang Y."/>
            <person name="Xiao G."/>
            <person name="Zheng P."/>
            <person name="Cen K."/>
            <person name="Zhan S."/>
            <person name="Wang C."/>
        </authorList>
    </citation>
    <scope>NUCLEOTIDE SEQUENCE [LARGE SCALE GENOMIC DNA]</scope>
    <source>
        <strain evidence="2 3">RCEF 264</strain>
    </source>
</reference>
<proteinExistence type="predicted"/>
<evidence type="ECO:0000313" key="2">
    <source>
        <dbReference type="EMBL" id="OAA65450.1"/>
    </source>
</evidence>
<dbReference type="OrthoDB" id="185373at2759"/>
<keyword evidence="3" id="KW-1185">Reference proteome</keyword>
<dbReference type="Proteomes" id="UP000076874">
    <property type="component" value="Unassembled WGS sequence"/>
</dbReference>
<accession>A0A162MQY1</accession>
<dbReference type="InterPro" id="IPR011990">
    <property type="entry name" value="TPR-like_helical_dom_sf"/>
</dbReference>
<feature type="compositionally biased region" description="Low complexity" evidence="1">
    <location>
        <begin position="93"/>
        <end position="107"/>
    </location>
</feature>
<organism evidence="2 3">
    <name type="scientific">Niveomyces insectorum RCEF 264</name>
    <dbReference type="NCBI Taxonomy" id="1081102"/>
    <lineage>
        <taxon>Eukaryota</taxon>
        <taxon>Fungi</taxon>
        <taxon>Dikarya</taxon>
        <taxon>Ascomycota</taxon>
        <taxon>Pezizomycotina</taxon>
        <taxon>Sordariomycetes</taxon>
        <taxon>Hypocreomycetidae</taxon>
        <taxon>Hypocreales</taxon>
        <taxon>Cordycipitaceae</taxon>
        <taxon>Niveomyces</taxon>
    </lineage>
</organism>
<sequence length="967" mass="105724">MQQNLPSAPTSTKHDVPFLCSPEDSQQRNNASPKRIALPRTVRRHVLAMHNFWLRAFKEGHLCSSCRKRCLRRPTLDKGYGNGHGHGRAHVNSYSRRSSSSSSGSTSFYHHVLNRRPTATTAMTAARAPPHGPRSTRRKVGASEVFTAFYTTIMATAAVVDAGYKDRRRKDLDQRLDAARQDLDRVLRESYAAQGRFALGLAAAEAAAATATTATAAPLPLSPNSVVEGIRSICVPLAQLREHIDEARQREAHVSGLHNHFGAHRQYWRLRPAPDVDLHAVAAALVAEEDAVGTADAQPQREPQSATQFAKMVKATNELVDALLVESHRVAHPGDPAAAKMALESLDSPWTATRLLRSDGYPKYRMPTLDPVATAAERRAAAEAAWRIFDHWAQTREWLASLPASPSPSSTASASSSSNSSSSSPSSSSSSSSSSPSTPISSAAAVVRWLRGSSRHSPTDLYNRHITVWVYKLCYNLLVSGAPPGIHNYNALLFGFTRVGQHSLAQVVVDSFLYQTHLQPTQQTLVCLLHHYRARGDLVGFYRMLRRLVALDARGAKLRRRTLADLVGDDPTHLRWARTHDVAHAATVFAAALAETGGDFGRLPTSRGLVESVLDAVDGPAARVLVAALAAQVGRITALLQRGDRSARTLARRVRLLLAVASAPEPLLGATAVVAARPIAKKHNDDNDGDDDDVAHRLARALFVADTQQYLMRLNQIVTAAHRELTTDAVAFMSSTDAWAMQFDHLRAKPARRMLEQEQYYRMAQRRAVDEAAGTVLRTWGYLREAFMDAVADVVSVVDVVYGRQESQESDEDEREERHEVVSMAWPPYYQAFLRQRSVPFHLRFESYRVAYQTLRAAAAAGNNNNNNSEAAMFALLARHINVDAAAVGDMLEAELKVILLQSLQSASAAAVGSTALDAAARAVSLDTLLAVRAAGPETEAARLAPWATRGPMDFVSRYPYGLFRLA</sequence>
<dbReference type="AlphaFoldDB" id="A0A162MQY1"/>
<feature type="region of interest" description="Disordered" evidence="1">
    <location>
        <begin position="403"/>
        <end position="439"/>
    </location>
</feature>
<dbReference type="EMBL" id="AZHD01000003">
    <property type="protein sequence ID" value="OAA65450.1"/>
    <property type="molecule type" value="Genomic_DNA"/>
</dbReference>
<feature type="region of interest" description="Disordered" evidence="1">
    <location>
        <begin position="1"/>
        <end position="34"/>
    </location>
</feature>
<name>A0A162MQY1_9HYPO</name>
<feature type="compositionally biased region" description="Low complexity" evidence="1">
    <location>
        <begin position="120"/>
        <end position="129"/>
    </location>
</feature>
<feature type="region of interest" description="Disordered" evidence="1">
    <location>
        <begin position="120"/>
        <end position="139"/>
    </location>
</feature>
<comment type="caution">
    <text evidence="2">The sequence shown here is derived from an EMBL/GenBank/DDBJ whole genome shotgun (WGS) entry which is preliminary data.</text>
</comment>
<evidence type="ECO:0000313" key="3">
    <source>
        <dbReference type="Proteomes" id="UP000076874"/>
    </source>
</evidence>
<dbReference type="Gene3D" id="1.25.40.10">
    <property type="entry name" value="Tetratricopeptide repeat domain"/>
    <property type="match status" value="1"/>
</dbReference>
<protein>
    <submittedName>
        <fullName evidence="2">Uncharacterized protein</fullName>
    </submittedName>
</protein>
<feature type="region of interest" description="Disordered" evidence="1">
    <location>
        <begin position="77"/>
        <end position="108"/>
    </location>
</feature>
<feature type="compositionally biased region" description="Polar residues" evidence="1">
    <location>
        <begin position="1"/>
        <end position="11"/>
    </location>
</feature>
<feature type="compositionally biased region" description="Polar residues" evidence="1">
    <location>
        <begin position="23"/>
        <end position="32"/>
    </location>
</feature>